<dbReference type="GO" id="GO:0005634">
    <property type="term" value="C:nucleus"/>
    <property type="evidence" value="ECO:0007669"/>
    <property type="project" value="TreeGrafter"/>
</dbReference>
<feature type="region of interest" description="Disordered" evidence="1">
    <location>
        <begin position="97"/>
        <end position="117"/>
    </location>
</feature>
<dbReference type="AlphaFoldDB" id="A0A1J6KP01"/>
<dbReference type="Proteomes" id="UP000187609">
    <property type="component" value="Unassembled WGS sequence"/>
</dbReference>
<dbReference type="EMBL" id="MJEQ01004778">
    <property type="protein sequence ID" value="OIT20913.1"/>
    <property type="molecule type" value="Genomic_DNA"/>
</dbReference>
<dbReference type="InterPro" id="IPR007592">
    <property type="entry name" value="GEBP"/>
</dbReference>
<comment type="caution">
    <text evidence="2">The sequence shown here is derived from an EMBL/GenBank/DDBJ whole genome shotgun (WGS) entry which is preliminary data.</text>
</comment>
<feature type="compositionally biased region" description="Acidic residues" evidence="1">
    <location>
        <begin position="100"/>
        <end position="112"/>
    </location>
</feature>
<name>A0A1J6KP01_NICAT</name>
<accession>A0A1J6KP01</accession>
<proteinExistence type="predicted"/>
<dbReference type="GO" id="GO:0006355">
    <property type="term" value="P:regulation of DNA-templated transcription"/>
    <property type="evidence" value="ECO:0007669"/>
    <property type="project" value="InterPro"/>
</dbReference>
<dbReference type="PANTHER" id="PTHR31662">
    <property type="entry name" value="BNAANNG10740D PROTEIN-RELATED"/>
    <property type="match status" value="1"/>
</dbReference>
<sequence length="259" mass="30126">MPPAEELNGENEGGGEDYGYQYSETEEQFDIGNQELNNEEEEVLSSEIENLYFSPTSSPISSPPHPQLFNQLILEKGKRFCSVSEVLYELKSLNSKTEEENGNQECMEEEEKEELKGKRTMSELYELKPIVPKFSNLEEGGPSNYEDYLNDDDYDYDQDLAILKSLYHYYFNHGVIPHPSSEELIHYIQASIPNLKIRGQGLVNKILMLERNFLTLWKMAGYYYPEITHPVYAEIFHLSMGLWGNYEDYYILTGCSWRL</sequence>
<organism evidence="2 3">
    <name type="scientific">Nicotiana attenuata</name>
    <name type="common">Coyote tobacco</name>
    <dbReference type="NCBI Taxonomy" id="49451"/>
    <lineage>
        <taxon>Eukaryota</taxon>
        <taxon>Viridiplantae</taxon>
        <taxon>Streptophyta</taxon>
        <taxon>Embryophyta</taxon>
        <taxon>Tracheophyta</taxon>
        <taxon>Spermatophyta</taxon>
        <taxon>Magnoliopsida</taxon>
        <taxon>eudicotyledons</taxon>
        <taxon>Gunneridae</taxon>
        <taxon>Pentapetalae</taxon>
        <taxon>asterids</taxon>
        <taxon>lamiids</taxon>
        <taxon>Solanales</taxon>
        <taxon>Solanaceae</taxon>
        <taxon>Nicotianoideae</taxon>
        <taxon>Nicotianeae</taxon>
        <taxon>Nicotiana</taxon>
    </lineage>
</organism>
<gene>
    <name evidence="2" type="ORF">A4A49_38821</name>
</gene>
<dbReference type="Gramene" id="OIT20913">
    <property type="protein sequence ID" value="OIT20913"/>
    <property type="gene ID" value="A4A49_38821"/>
</dbReference>
<feature type="region of interest" description="Disordered" evidence="1">
    <location>
        <begin position="1"/>
        <end position="23"/>
    </location>
</feature>
<evidence type="ECO:0000313" key="3">
    <source>
        <dbReference type="Proteomes" id="UP000187609"/>
    </source>
</evidence>
<evidence type="ECO:0000256" key="1">
    <source>
        <dbReference type="SAM" id="MobiDB-lite"/>
    </source>
</evidence>
<evidence type="ECO:0000313" key="2">
    <source>
        <dbReference type="EMBL" id="OIT20913.1"/>
    </source>
</evidence>
<reference evidence="2" key="1">
    <citation type="submission" date="2016-11" db="EMBL/GenBank/DDBJ databases">
        <title>The genome of Nicotiana attenuata.</title>
        <authorList>
            <person name="Xu S."/>
            <person name="Brockmoeller T."/>
            <person name="Gaquerel E."/>
            <person name="Navarro A."/>
            <person name="Kuhl H."/>
            <person name="Gase K."/>
            <person name="Ling Z."/>
            <person name="Zhou W."/>
            <person name="Kreitzer C."/>
            <person name="Stanke M."/>
            <person name="Tang H."/>
            <person name="Lyons E."/>
            <person name="Pandey P."/>
            <person name="Pandey S.P."/>
            <person name="Timmermann B."/>
            <person name="Baldwin I.T."/>
        </authorList>
    </citation>
    <scope>NUCLEOTIDE SEQUENCE [LARGE SCALE GENOMIC DNA]</scope>
    <source>
        <strain evidence="2">UT</strain>
    </source>
</reference>
<dbReference type="PANTHER" id="PTHR31662:SF80">
    <property type="match status" value="1"/>
</dbReference>
<keyword evidence="3" id="KW-1185">Reference proteome</keyword>
<protein>
    <submittedName>
        <fullName evidence="2">Uncharacterized protein</fullName>
    </submittedName>
</protein>